<name>K8ZCE9_9ENTE</name>
<evidence type="ECO:0000313" key="3">
    <source>
        <dbReference type="Proteomes" id="UP000016057"/>
    </source>
</evidence>
<organism evidence="2 3">
    <name type="scientific">Catellicoccus marimammalium M35/04/3</name>
    <dbReference type="NCBI Taxonomy" id="1234409"/>
    <lineage>
        <taxon>Bacteria</taxon>
        <taxon>Bacillati</taxon>
        <taxon>Bacillota</taxon>
        <taxon>Bacilli</taxon>
        <taxon>Lactobacillales</taxon>
        <taxon>Enterococcaceae</taxon>
        <taxon>Catellicoccus</taxon>
    </lineage>
</organism>
<keyword evidence="3" id="KW-1185">Reference proteome</keyword>
<protein>
    <submittedName>
        <fullName evidence="2">Uncharacterized protein</fullName>
    </submittedName>
</protein>
<proteinExistence type="predicted"/>
<accession>K8ZCE9</accession>
<reference evidence="2 3" key="1">
    <citation type="journal article" date="2013" name="Genome Announc.">
        <title>Draft Genome Sequence of Catellicoccus marimammalium, a Novel Species Commonly Found in Gull Feces.</title>
        <authorList>
            <person name="Weigand M.R."/>
            <person name="Ryu H."/>
            <person name="Bozcek L."/>
            <person name="Konstantinidis K.T."/>
            <person name="Santo Domingo J.W."/>
        </authorList>
    </citation>
    <scope>NUCLEOTIDE SEQUENCE [LARGE SCALE GENOMIC DNA]</scope>
    <source>
        <strain evidence="2 3">M35/04/3</strain>
    </source>
</reference>
<keyword evidence="1" id="KW-0472">Membrane</keyword>
<sequence>MVFVSSLCILVLSYGLLFLVKRGHFDAGFQRLLTFVNILCVVGALRALYQMSHFSLKEQVLLYVLFFFLYVSILYILLGAYHIFWKKDADGFGDLFYVLFYNIKHLIPHLRRDFWHFLAFCEIPKELLPKE</sequence>
<feature type="transmembrane region" description="Helical" evidence="1">
    <location>
        <begin position="32"/>
        <end position="49"/>
    </location>
</feature>
<keyword evidence="1" id="KW-1133">Transmembrane helix</keyword>
<gene>
    <name evidence="2" type="ORF">C683_0503</name>
</gene>
<dbReference type="RefSeq" id="WP_009489333.1">
    <property type="nucleotide sequence ID" value="NZ_AMYT01000011.1"/>
</dbReference>
<dbReference type="Proteomes" id="UP000016057">
    <property type="component" value="Unassembled WGS sequence"/>
</dbReference>
<dbReference type="STRING" id="1234409.C683_0503"/>
<evidence type="ECO:0000256" key="1">
    <source>
        <dbReference type="SAM" id="Phobius"/>
    </source>
</evidence>
<dbReference type="AlphaFoldDB" id="K8ZCE9"/>
<evidence type="ECO:0000313" key="2">
    <source>
        <dbReference type="EMBL" id="EKU27722.1"/>
    </source>
</evidence>
<comment type="caution">
    <text evidence="2">The sequence shown here is derived from an EMBL/GenBank/DDBJ whole genome shotgun (WGS) entry which is preliminary data.</text>
</comment>
<feature type="transmembrane region" description="Helical" evidence="1">
    <location>
        <begin position="61"/>
        <end position="84"/>
    </location>
</feature>
<dbReference type="EMBL" id="AMYT01000011">
    <property type="protein sequence ID" value="EKU27722.1"/>
    <property type="molecule type" value="Genomic_DNA"/>
</dbReference>
<keyword evidence="1" id="KW-0812">Transmembrane</keyword>